<dbReference type="InterPro" id="IPR050963">
    <property type="entry name" value="Sirohydro_Cobaltochel/CbiX"/>
</dbReference>
<proteinExistence type="predicted"/>
<protein>
    <submittedName>
        <fullName evidence="3">Cobalamin biosynthesis protein CbiX</fullName>
    </submittedName>
</protein>
<reference evidence="3" key="1">
    <citation type="submission" date="2020-02" db="EMBL/GenBank/DDBJ databases">
        <authorList>
            <person name="Chen W.-M."/>
        </authorList>
    </citation>
    <scope>NUCLEOTIDE SEQUENCE</scope>
    <source>
        <strain evidence="3">NBD-18</strain>
    </source>
</reference>
<evidence type="ECO:0000313" key="3">
    <source>
        <dbReference type="EMBL" id="NDY83760.1"/>
    </source>
</evidence>
<dbReference type="GO" id="GO:0016829">
    <property type="term" value="F:lyase activity"/>
    <property type="evidence" value="ECO:0007669"/>
    <property type="project" value="UniProtKB-KW"/>
</dbReference>
<dbReference type="CDD" id="cd03416">
    <property type="entry name" value="CbiX_SirB_N"/>
    <property type="match status" value="1"/>
</dbReference>
<evidence type="ECO:0000256" key="1">
    <source>
        <dbReference type="ARBA" id="ARBA00022723"/>
    </source>
</evidence>
<keyword evidence="2" id="KW-0456">Lyase</keyword>
<gene>
    <name evidence="3" type="ORF">G3I67_10995</name>
</gene>
<evidence type="ECO:0000256" key="2">
    <source>
        <dbReference type="ARBA" id="ARBA00023239"/>
    </source>
</evidence>
<accession>A0A6B2QZ29</accession>
<name>A0A6B2QZ29_9BURK</name>
<dbReference type="AlphaFoldDB" id="A0A6B2QZ29"/>
<dbReference type="PANTHER" id="PTHR33542:SF3">
    <property type="entry name" value="SIROHYDROCHLORIN FERROCHELATASE, CHLOROPLASTIC"/>
    <property type="match status" value="1"/>
</dbReference>
<dbReference type="InterPro" id="IPR002762">
    <property type="entry name" value="CbiX-like"/>
</dbReference>
<dbReference type="PANTHER" id="PTHR33542">
    <property type="entry name" value="SIROHYDROCHLORIN FERROCHELATASE, CHLOROPLASTIC"/>
    <property type="match status" value="1"/>
</dbReference>
<organism evidence="3">
    <name type="scientific">Sheuella amnicola</name>
    <dbReference type="NCBI Taxonomy" id="2707330"/>
    <lineage>
        <taxon>Bacteria</taxon>
        <taxon>Pseudomonadati</taxon>
        <taxon>Pseudomonadota</taxon>
        <taxon>Betaproteobacteria</taxon>
        <taxon>Burkholderiales</taxon>
        <taxon>Alcaligenaceae</taxon>
        <taxon>Sheuella</taxon>
    </lineage>
</organism>
<dbReference type="RefSeq" id="WP_163655292.1">
    <property type="nucleotide sequence ID" value="NZ_JAAGRN010000007.1"/>
</dbReference>
<dbReference type="Pfam" id="PF01903">
    <property type="entry name" value="CbiX"/>
    <property type="match status" value="1"/>
</dbReference>
<dbReference type="EMBL" id="JAAGRN010000007">
    <property type="protein sequence ID" value="NDY83760.1"/>
    <property type="molecule type" value="Genomic_DNA"/>
</dbReference>
<dbReference type="Gene3D" id="3.40.50.1400">
    <property type="match status" value="1"/>
</dbReference>
<dbReference type="GO" id="GO:0046872">
    <property type="term" value="F:metal ion binding"/>
    <property type="evidence" value="ECO:0007669"/>
    <property type="project" value="UniProtKB-KW"/>
</dbReference>
<comment type="caution">
    <text evidence="3">The sequence shown here is derived from an EMBL/GenBank/DDBJ whole genome shotgun (WGS) entry which is preliminary data.</text>
</comment>
<dbReference type="SUPFAM" id="SSF53800">
    <property type="entry name" value="Chelatase"/>
    <property type="match status" value="1"/>
</dbReference>
<sequence length="124" mass="13730">MDLNEKTGLILFAHGSRDPQWRLPFEAILRQTQAHHQGPVALAFLECMEPDLAGAIADMASKHVESIRVIPVFLAVGSHVRQDLPRLINQAQEEHPGINIYTTTAIGEQPDIQRAIAMFALSEP</sequence>
<keyword evidence="1" id="KW-0479">Metal-binding</keyword>